<dbReference type="InterPro" id="IPR013783">
    <property type="entry name" value="Ig-like_fold"/>
</dbReference>
<evidence type="ECO:0000256" key="1">
    <source>
        <dbReference type="ARBA" id="ARBA00022729"/>
    </source>
</evidence>
<dbReference type="Ensembl" id="ENSECRT00000008850.1">
    <property type="protein sequence ID" value="ENSECRP00000008703.1"/>
    <property type="gene ID" value="ENSECRG00000005847.1"/>
</dbReference>
<dbReference type="Gene3D" id="2.60.40.10">
    <property type="entry name" value="Immunoglobulins"/>
    <property type="match status" value="1"/>
</dbReference>
<feature type="chain" id="PRO_5034555304" description="Ig-like domain-containing protein" evidence="6">
    <location>
        <begin position="18"/>
        <end position="158"/>
    </location>
</feature>
<dbReference type="Proteomes" id="UP000694620">
    <property type="component" value="Chromosome 9"/>
</dbReference>
<keyword evidence="5" id="KW-0391">Immunity</keyword>
<evidence type="ECO:0000256" key="4">
    <source>
        <dbReference type="ARBA" id="ARBA00023319"/>
    </source>
</evidence>
<dbReference type="PANTHER" id="PTHR19367:SF18">
    <property type="entry name" value="T CELL RECEPTOR ALPHA VARIABLE 16"/>
    <property type="match status" value="1"/>
</dbReference>
<dbReference type="InterPro" id="IPR051287">
    <property type="entry name" value="TCR_variable_region"/>
</dbReference>
<dbReference type="AlphaFoldDB" id="A0A8C4RWI0"/>
<accession>A0A8C4RWI0</accession>
<dbReference type="PANTHER" id="PTHR19367">
    <property type="entry name" value="T-CELL RECEPTOR ALPHA CHAIN V REGION"/>
    <property type="match status" value="1"/>
</dbReference>
<dbReference type="InterPro" id="IPR036179">
    <property type="entry name" value="Ig-like_dom_sf"/>
</dbReference>
<sequence length="158" mass="18250">MLLHALYLFVFNSLGYGSSDRVWQPESSVQVLQKQQTEIICTFETTDTDPYLFWYIQPLSGSPRHLMTITSTYSTNAEGFKERFDATLNRINKTAHLTISSSKLSDSAIYFCALRPTVRKIKLRALQKLLSKKTALEISLNVHILPYNEKFRTFYVQN</sequence>
<dbReference type="Pfam" id="PF07686">
    <property type="entry name" value="V-set"/>
    <property type="match status" value="1"/>
</dbReference>
<evidence type="ECO:0000256" key="5">
    <source>
        <dbReference type="ARBA" id="ARBA00043266"/>
    </source>
</evidence>
<evidence type="ECO:0000313" key="8">
    <source>
        <dbReference type="Ensembl" id="ENSECRP00000008703.1"/>
    </source>
</evidence>
<dbReference type="InterPro" id="IPR003599">
    <property type="entry name" value="Ig_sub"/>
</dbReference>
<dbReference type="InterPro" id="IPR013106">
    <property type="entry name" value="Ig_V-set"/>
</dbReference>
<protein>
    <recommendedName>
        <fullName evidence="7">Ig-like domain-containing protein</fullName>
    </recommendedName>
</protein>
<evidence type="ECO:0000256" key="3">
    <source>
        <dbReference type="ARBA" id="ARBA00023170"/>
    </source>
</evidence>
<evidence type="ECO:0000313" key="9">
    <source>
        <dbReference type="Proteomes" id="UP000694620"/>
    </source>
</evidence>
<keyword evidence="3" id="KW-0675">Receptor</keyword>
<dbReference type="PROSITE" id="PS50835">
    <property type="entry name" value="IG_LIKE"/>
    <property type="match status" value="1"/>
</dbReference>
<dbReference type="GeneTree" id="ENSGT01030000234557"/>
<feature type="domain" description="Ig-like" evidence="7">
    <location>
        <begin position="25"/>
        <end position="122"/>
    </location>
</feature>
<reference evidence="8" key="3">
    <citation type="submission" date="2025-09" db="UniProtKB">
        <authorList>
            <consortium name="Ensembl"/>
        </authorList>
    </citation>
    <scope>IDENTIFICATION</scope>
</reference>
<feature type="signal peptide" evidence="6">
    <location>
        <begin position="1"/>
        <end position="17"/>
    </location>
</feature>
<evidence type="ECO:0000256" key="6">
    <source>
        <dbReference type="SAM" id="SignalP"/>
    </source>
</evidence>
<dbReference type="SUPFAM" id="SSF48726">
    <property type="entry name" value="Immunoglobulin"/>
    <property type="match status" value="1"/>
</dbReference>
<dbReference type="SMART" id="SM00406">
    <property type="entry name" value="IGv"/>
    <property type="match status" value="1"/>
</dbReference>
<keyword evidence="5" id="KW-1279">T cell receptor</keyword>
<reference evidence="8" key="2">
    <citation type="submission" date="2025-08" db="UniProtKB">
        <authorList>
            <consortium name="Ensembl"/>
        </authorList>
    </citation>
    <scope>IDENTIFICATION</scope>
</reference>
<keyword evidence="4" id="KW-0393">Immunoglobulin domain</keyword>
<dbReference type="SMART" id="SM00409">
    <property type="entry name" value="IG"/>
    <property type="match status" value="1"/>
</dbReference>
<evidence type="ECO:0000259" key="7">
    <source>
        <dbReference type="PROSITE" id="PS50835"/>
    </source>
</evidence>
<evidence type="ECO:0000256" key="2">
    <source>
        <dbReference type="ARBA" id="ARBA00023130"/>
    </source>
</evidence>
<dbReference type="InterPro" id="IPR007110">
    <property type="entry name" value="Ig-like_dom"/>
</dbReference>
<keyword evidence="9" id="KW-1185">Reference proteome</keyword>
<reference evidence="8" key="1">
    <citation type="submission" date="2021-06" db="EMBL/GenBank/DDBJ databases">
        <authorList>
            <consortium name="Wellcome Sanger Institute Data Sharing"/>
        </authorList>
    </citation>
    <scope>NUCLEOTIDE SEQUENCE [LARGE SCALE GENOMIC DNA]</scope>
</reference>
<keyword evidence="2" id="KW-1064">Adaptive immunity</keyword>
<dbReference type="GO" id="GO:0002250">
    <property type="term" value="P:adaptive immune response"/>
    <property type="evidence" value="ECO:0007669"/>
    <property type="project" value="UniProtKB-KW"/>
</dbReference>
<organism evidence="8 9">
    <name type="scientific">Erpetoichthys calabaricus</name>
    <name type="common">Rope fish</name>
    <name type="synonym">Calamoichthys calabaricus</name>
    <dbReference type="NCBI Taxonomy" id="27687"/>
    <lineage>
        <taxon>Eukaryota</taxon>
        <taxon>Metazoa</taxon>
        <taxon>Chordata</taxon>
        <taxon>Craniata</taxon>
        <taxon>Vertebrata</taxon>
        <taxon>Euteleostomi</taxon>
        <taxon>Actinopterygii</taxon>
        <taxon>Polypteriformes</taxon>
        <taxon>Polypteridae</taxon>
        <taxon>Erpetoichthys</taxon>
    </lineage>
</organism>
<proteinExistence type="predicted"/>
<name>A0A8C4RWI0_ERPCA</name>
<dbReference type="GO" id="GO:0042101">
    <property type="term" value="C:T cell receptor complex"/>
    <property type="evidence" value="ECO:0007669"/>
    <property type="project" value="UniProtKB-KW"/>
</dbReference>
<keyword evidence="1 6" id="KW-0732">Signal</keyword>